<organism evidence="1 2">
    <name type="scientific">Brassica cretica</name>
    <name type="common">Mustard</name>
    <dbReference type="NCBI Taxonomy" id="69181"/>
    <lineage>
        <taxon>Eukaryota</taxon>
        <taxon>Viridiplantae</taxon>
        <taxon>Streptophyta</taxon>
        <taxon>Embryophyta</taxon>
        <taxon>Tracheophyta</taxon>
        <taxon>Spermatophyta</taxon>
        <taxon>Magnoliopsida</taxon>
        <taxon>eudicotyledons</taxon>
        <taxon>Gunneridae</taxon>
        <taxon>Pentapetalae</taxon>
        <taxon>rosids</taxon>
        <taxon>malvids</taxon>
        <taxon>Brassicales</taxon>
        <taxon>Brassicaceae</taxon>
        <taxon>Brassiceae</taxon>
        <taxon>Brassica</taxon>
    </lineage>
</organism>
<dbReference type="EMBL" id="QGKW02002005">
    <property type="protein sequence ID" value="KAF2540742.1"/>
    <property type="molecule type" value="Genomic_DNA"/>
</dbReference>
<sequence length="159" mass="18005">MIKGKKEKRCCLIWHGKRRCVFARCRTGTGWRRGDPRVLRIFSFPSFFSPRYGERRNPMRSMGLFDATAASQWVSVVDDGKRRPLYLLLSSTKENGDISLRFLPLLGERGALSRSVVLLDDQATSPSVAVVEEGPRRSPYLSLSSCYVSLSHSHHSCKL</sequence>
<proteinExistence type="predicted"/>
<reference evidence="1" key="1">
    <citation type="submission" date="2019-12" db="EMBL/GenBank/DDBJ databases">
        <title>Genome sequencing and annotation of Brassica cretica.</title>
        <authorList>
            <person name="Studholme D.J."/>
            <person name="Sarris P.F."/>
        </authorList>
    </citation>
    <scope>NUCLEOTIDE SEQUENCE</scope>
    <source>
        <strain evidence="1">PFS-001/15</strain>
        <tissue evidence="1">Leaf</tissue>
    </source>
</reference>
<dbReference type="Proteomes" id="UP000712281">
    <property type="component" value="Unassembled WGS sequence"/>
</dbReference>
<protein>
    <submittedName>
        <fullName evidence="1">Uncharacterized protein</fullName>
    </submittedName>
</protein>
<evidence type="ECO:0000313" key="2">
    <source>
        <dbReference type="Proteomes" id="UP000712281"/>
    </source>
</evidence>
<comment type="caution">
    <text evidence="1">The sequence shown here is derived from an EMBL/GenBank/DDBJ whole genome shotgun (WGS) entry which is preliminary data.</text>
</comment>
<name>A0A8S9GBU7_BRACR</name>
<accession>A0A8S9GBU7</accession>
<evidence type="ECO:0000313" key="1">
    <source>
        <dbReference type="EMBL" id="KAF2540742.1"/>
    </source>
</evidence>
<dbReference type="AlphaFoldDB" id="A0A8S9GBU7"/>
<gene>
    <name evidence="1" type="ORF">F2Q68_00030515</name>
</gene>